<evidence type="ECO:0000256" key="1">
    <source>
        <dbReference type="SAM" id="Phobius"/>
    </source>
</evidence>
<feature type="transmembrane region" description="Helical" evidence="1">
    <location>
        <begin position="6"/>
        <end position="25"/>
    </location>
</feature>
<feature type="transmembrane region" description="Helical" evidence="1">
    <location>
        <begin position="71"/>
        <end position="101"/>
    </location>
</feature>
<dbReference type="Pfam" id="PF05437">
    <property type="entry name" value="AzlD"/>
    <property type="match status" value="1"/>
</dbReference>
<keyword evidence="1" id="KW-1133">Transmembrane helix</keyword>
<dbReference type="AlphaFoldDB" id="A0A377PU97"/>
<protein>
    <submittedName>
        <fullName evidence="2">Branched-chain amino acid transport family protein</fullName>
    </submittedName>
</protein>
<dbReference type="EMBL" id="UGJE01000002">
    <property type="protein sequence ID" value="STQ86225.1"/>
    <property type="molecule type" value="Genomic_DNA"/>
</dbReference>
<accession>A0A377PU97</accession>
<keyword evidence="3" id="KW-1185">Reference proteome</keyword>
<dbReference type="InterPro" id="IPR008407">
    <property type="entry name" value="Brnchd-chn_aa_trnsp_AzlD"/>
</dbReference>
<evidence type="ECO:0000313" key="3">
    <source>
        <dbReference type="Proteomes" id="UP000255139"/>
    </source>
</evidence>
<name>A0A377PU97_9HELI</name>
<keyword evidence="1" id="KW-0812">Transmembrane</keyword>
<dbReference type="RefSeq" id="WP_052089933.1">
    <property type="nucleotide sequence ID" value="NZ_FZML01000010.1"/>
</dbReference>
<dbReference type="Proteomes" id="UP000255139">
    <property type="component" value="Unassembled WGS sequence"/>
</dbReference>
<organism evidence="2 3">
    <name type="scientific">Helicobacter muridarum</name>
    <dbReference type="NCBI Taxonomy" id="216"/>
    <lineage>
        <taxon>Bacteria</taxon>
        <taxon>Pseudomonadati</taxon>
        <taxon>Campylobacterota</taxon>
        <taxon>Epsilonproteobacteria</taxon>
        <taxon>Campylobacterales</taxon>
        <taxon>Helicobacteraceae</taxon>
        <taxon>Helicobacter</taxon>
    </lineage>
</organism>
<keyword evidence="1" id="KW-0472">Membrane</keyword>
<proteinExistence type="predicted"/>
<evidence type="ECO:0000313" key="2">
    <source>
        <dbReference type="EMBL" id="STQ86225.1"/>
    </source>
</evidence>
<sequence>MDIIAYITIIAAITAFTRFAPFLVFYKKVPNIVSNLGMIMPASLIAMIFIYSCNNIILHTPKLDKTDICNIVGIIFTIIIHKIFKNILLSIIGGTTFVVILQSNI</sequence>
<reference evidence="2 3" key="1">
    <citation type="submission" date="2018-06" db="EMBL/GenBank/DDBJ databases">
        <authorList>
            <consortium name="Pathogen Informatics"/>
            <person name="Doyle S."/>
        </authorList>
    </citation>
    <scope>NUCLEOTIDE SEQUENCE [LARGE SCALE GENOMIC DNA]</scope>
    <source>
        <strain evidence="2 3">NCTC12714</strain>
    </source>
</reference>
<gene>
    <name evidence="2" type="ORF">NCTC12714_01029</name>
</gene>
<feature type="transmembrane region" description="Helical" evidence="1">
    <location>
        <begin position="32"/>
        <end position="51"/>
    </location>
</feature>